<dbReference type="InterPro" id="IPR046341">
    <property type="entry name" value="SET_dom_sf"/>
</dbReference>
<feature type="region of interest" description="Disordered" evidence="1">
    <location>
        <begin position="1736"/>
        <end position="1794"/>
    </location>
</feature>
<feature type="compositionally biased region" description="Basic and acidic residues" evidence="1">
    <location>
        <begin position="313"/>
        <end position="323"/>
    </location>
</feature>
<feature type="region of interest" description="Disordered" evidence="1">
    <location>
        <begin position="1076"/>
        <end position="1122"/>
    </location>
</feature>
<feature type="compositionally biased region" description="Basic and acidic residues" evidence="1">
    <location>
        <begin position="225"/>
        <end position="261"/>
    </location>
</feature>
<feature type="compositionally biased region" description="Basic and acidic residues" evidence="1">
    <location>
        <begin position="578"/>
        <end position="590"/>
    </location>
</feature>
<feature type="compositionally biased region" description="Low complexity" evidence="1">
    <location>
        <begin position="1743"/>
        <end position="1767"/>
    </location>
</feature>
<dbReference type="SMART" id="SM00317">
    <property type="entry name" value="SET"/>
    <property type="match status" value="1"/>
</dbReference>
<gene>
    <name evidence="3" type="ORF">DCAR_021199</name>
</gene>
<dbReference type="Pfam" id="PF19633">
    <property type="entry name" value="SDG2_C"/>
    <property type="match status" value="1"/>
</dbReference>
<feature type="compositionally biased region" description="Basic and acidic residues" evidence="1">
    <location>
        <begin position="626"/>
        <end position="671"/>
    </location>
</feature>
<dbReference type="OMA" id="PHISYVH"/>
<feature type="compositionally biased region" description="Basic and acidic residues" evidence="1">
    <location>
        <begin position="1772"/>
        <end position="1784"/>
    </location>
</feature>
<feature type="compositionally biased region" description="Basic and acidic residues" evidence="1">
    <location>
        <begin position="273"/>
        <end position="287"/>
    </location>
</feature>
<dbReference type="InterPro" id="IPR057851">
    <property type="entry name" value="ATXR3_GYF"/>
</dbReference>
<dbReference type="CDD" id="cd10531">
    <property type="entry name" value="SET_SETD2-like"/>
    <property type="match status" value="1"/>
</dbReference>
<dbReference type="Pfam" id="PF25531">
    <property type="entry name" value="GYF_ATXR3"/>
    <property type="match status" value="1"/>
</dbReference>
<dbReference type="InterPro" id="IPR032675">
    <property type="entry name" value="LRR_dom_sf"/>
</dbReference>
<comment type="caution">
    <text evidence="3">The sequence shown here is derived from an EMBL/GenBank/DDBJ whole genome shotgun (WGS) entry which is preliminary data.</text>
</comment>
<reference evidence="3" key="1">
    <citation type="journal article" date="2016" name="Nat. Genet.">
        <title>A high-quality carrot genome assembly provides new insights into carotenoid accumulation and asterid genome evolution.</title>
        <authorList>
            <person name="Iorizzo M."/>
            <person name="Ellison S."/>
            <person name="Senalik D."/>
            <person name="Zeng P."/>
            <person name="Satapoomin P."/>
            <person name="Huang J."/>
            <person name="Bowman M."/>
            <person name="Iovene M."/>
            <person name="Sanseverino W."/>
            <person name="Cavagnaro P."/>
            <person name="Yildiz M."/>
            <person name="Macko-Podgorni A."/>
            <person name="Moranska E."/>
            <person name="Grzebelus E."/>
            <person name="Grzebelus D."/>
            <person name="Ashrafi H."/>
            <person name="Zheng Z."/>
            <person name="Cheng S."/>
            <person name="Spooner D."/>
            <person name="Van Deynze A."/>
            <person name="Simon P."/>
        </authorList>
    </citation>
    <scope>NUCLEOTIDE SEQUENCE [LARGE SCALE GENOMIC DNA]</scope>
    <source>
        <tissue evidence="3">Leaf</tissue>
    </source>
</reference>
<evidence type="ECO:0000256" key="1">
    <source>
        <dbReference type="SAM" id="MobiDB-lite"/>
    </source>
</evidence>
<dbReference type="STRING" id="79200.A0A164W8K3"/>
<feature type="region of interest" description="Disordered" evidence="1">
    <location>
        <begin position="1208"/>
        <end position="1233"/>
    </location>
</feature>
<feature type="compositionally biased region" description="Basic and acidic residues" evidence="1">
    <location>
        <begin position="1217"/>
        <end position="1232"/>
    </location>
</feature>
<dbReference type="SUPFAM" id="SSF82199">
    <property type="entry name" value="SET domain"/>
    <property type="match status" value="1"/>
</dbReference>
<feature type="compositionally biased region" description="Basic and acidic residues" evidence="1">
    <location>
        <begin position="153"/>
        <end position="200"/>
    </location>
</feature>
<dbReference type="PROSITE" id="PS50280">
    <property type="entry name" value="SET"/>
    <property type="match status" value="1"/>
</dbReference>
<name>A0A164W8K3_DAUCS</name>
<dbReference type="Gene3D" id="3.80.10.10">
    <property type="entry name" value="Ribonuclease Inhibitor"/>
    <property type="match status" value="1"/>
</dbReference>
<protein>
    <recommendedName>
        <fullName evidence="2">SET domain-containing protein</fullName>
    </recommendedName>
</protein>
<sequence length="2526" mass="286759">MGDGGVACVPQQHVMDQFSVSETSLCAAKRKPKLVKRKVKRKIKMKREGSGSSNVKRGELRKSEIASFGNEVEDEVEEGEVENGEFIPDKPRKVEIRSRIEKVDSVADSRKKRDVEFSSSGRWQKGEVDNGKFGSGKYKNGEVDMNEIGSWKAGKDELENGEFVPERWHGGEMMKDDGSYSRTHRYDSSRDKVWRCDSERTPPLGKYTSDKEFSRRSGQFSKSSSRWEGKQERKPRISSKIVDDEGSLKNEYHVSKSHGREYSSSAGNRLKRHGTDSDSSDRRHYSEYDDYAVSMPKSRRLSDDGNRPAYAEHYQRPSMERPYRNSMSSRNMLSDRYSSRQYDSSSKFIYDRHNTSPHQYERSPREQVRYHDHRDRSPAPTVAHRGRSPYDRSPAPSTGHRGRSPYDRSPAPATAHRGRSPYDRSPAPATAHRGRSPYDRSPAPATAHRGRSPYDRSPAPSTAHRGRSPYDRSPAPATAHRGRSPYDRSPAPATAHRGRSPYDRSPAPATAHRGRSPYDRSPAPATAHRGRSPYDRSPASAHRGRSPYDRSPPPTTAHRGRSPYDRSPPPTTAHRGRSPYDRSRYQEHRNGSPSYSDRSPQDQNRYHDRRERTPNFQEHSSLYWGKSDKHREMNRKIGSQEKRQSQHGKKLPEEKLNVKKPDGRDSELLVKEPEYRRNLDIGDKSHDKMANLQSRKEEVSCSPCVNNNESVQINPTTDELLSMEEDMDICDTPPHVATVADSDTGKWFYLDHYGVDQGPSRLRDLKMLVEKGILVSDHLIKHLDSDRWVTVENAVSPLVTSDFPSIISDTVTQLVTPPEAPGNALSESGDVMQDGNQLNDEMVAASTVVGNIAAAEASLDFHLDERVGALLEGCTIVPGRELETVGEVLQMTFEHTDWGNWGIFEGLTCNHHAEEHFDQRGGESSLSHLEGSLKGTEASISAPSIDTDSMYLYGDWFSGRWSCKGGDWKRSDEASQDRSYRRKNVLNDGYPLCLMPISGHEDPRQRQKDELYNSSSRRYDLPLWAFSSPDELNESISIIKLSQSKSISARGVRGTMHPVVRINACVVKDHGSFVSEPRTKAKVKDRQSSRSSRHYSSTTDAKRLSVEGSSSMKSMHDQDSQGSLKSITSINIPKDRLCTADDLQLHIGDWYYLDGTGHEQGPLLSSEIQVLAEQGIIQKLTSVFRKVDNIWVPVISVAQASIAAGKTQRDSSCISRENSRARHPETKSDLHNENFPINSFDSLHPHYIGYTRGKLHELVMKSYKSREFAAAINEVLDPWINVQQPRKEMEKHASNLSVTRFQRSEQFRPGKRPRLLLDESEENYETEEDILAVQNDEFLFEDLCKDVTFPKEDKAGTKNEVGCWGLLEGLVLARVFHFLRDDLKSLVHAESTCKHWRCVSKLYKNLCVQADLSCVAPSCTDSVICSILNGYNKEKLTSLVLRGCTNITPGTLEEVLQLLPSISSVDIRGCSQFDDLTSRFPSIAWVGGRLLHPRARSLKHFNDRTSSIFKTSYGSLNEDSSGLRDYLESSSARDSANQLFRRSLYKRSKLFDAKRSSSILSRGAHLRHLAFKESGNGYKKMEEYLTSSLKGIMKENTSDFFEAKVAQITRRMENGYYVSHGLRSVREDISRMCRDAMKRKNRGEARNMKHIITLFIHLASSLDGGSKAFHEREELTKILTDESPPGFCSAPSKYKKIARLSERKYTMRSNGSSFTNGISDNGDYASDGEIKRHLSKLNKRSIDSGSETSGGSSEETETDGSTSSDSELGFESEGRKRESSRDDYSNADDGFETFTDDREWGARMTKASLVPPVTRKYEVIDHYVIVADQDEVERKMQVSLPDEYKEKLDAQKNGTEESDMEIPEVKDYKPRKQLGDEVLEQEVYGIDPYTHNLLLDSMPDESDWPLSEKHVFIEDVLLRTLNRQARSFTGTENTPMKYTLEPVIEEILKTSKEEHDIRTVRVCQYMLNSIRKRPEDNYVAYRKGLGVVCNKQGGFVEDDFVVEFLGEVYPAWKWFEKQDGIRSLQKNSKEPAPEFYNIYLERPKGDADGYDLVVVDAMHKANYASRICHSCRPNCEAKVTAVDGQYQIGIYTVRPIGYGEESREEYEASVCLCGSQVCRGSYLNLTGEGAFQKVLKECHGILDRHQLMLEACELNSVSEDDYIDLGKAGLGSCLLGGLPDWLIAYSARLVRFINSERVKLPDEILRHNVDEKKKYFAEITMEVEKTDAEVQAEGVYNQRLQNLALTLDKVRYVMRCVFGDPKKAPPPLERLSPEEAVSYVWKGEGSIVEELLHCMAPYMEDSMLNDLRSSIRSHDPSGSDDVQRALRKSLLWLRDEVRNLQCSYKCRHDAAADLIHLYAYTKCFFRIREYKSVTSPPVYITPLDLGPKYSDKLGSDRHEYCKTYGENYCLGQLIFWHNQDAEPDCTLAKASRGCLSLPDISSFYAKVNKPSRQRVYGPSTLKLMLARMEKQSQRPWPNKEIWSFEKSIRVVGSPMLDAVLHKAPLDKELVHWLKHRLPIFQAKWDR</sequence>
<dbReference type="Pfam" id="PF00856">
    <property type="entry name" value="SET"/>
    <property type="match status" value="1"/>
</dbReference>
<feature type="compositionally biased region" description="Low complexity" evidence="1">
    <location>
        <begin position="334"/>
        <end position="346"/>
    </location>
</feature>
<feature type="compositionally biased region" description="Basic and acidic residues" evidence="1">
    <location>
        <begin position="604"/>
        <end position="613"/>
    </location>
</feature>
<dbReference type="InterPro" id="IPR001214">
    <property type="entry name" value="SET_dom"/>
</dbReference>
<dbReference type="PANTHER" id="PTHR46655">
    <property type="entry name" value="HISTONE-LYSINE N-METHYLTRANSFERASE ATXR3"/>
    <property type="match status" value="1"/>
</dbReference>
<feature type="compositionally biased region" description="Basic and acidic residues" evidence="1">
    <location>
        <begin position="1076"/>
        <end position="1088"/>
    </location>
</feature>
<dbReference type="InterPro" id="IPR045606">
    <property type="entry name" value="ATXR3_C"/>
</dbReference>
<dbReference type="Gramene" id="KZM91436">
    <property type="protein sequence ID" value="KZM91436"/>
    <property type="gene ID" value="DCAR_021199"/>
</dbReference>
<dbReference type="EMBL" id="LNRQ01000006">
    <property type="protein sequence ID" value="KZM91436.1"/>
    <property type="molecule type" value="Genomic_DNA"/>
</dbReference>
<organism evidence="3">
    <name type="scientific">Daucus carota subsp. sativus</name>
    <name type="common">Carrot</name>
    <dbReference type="NCBI Taxonomy" id="79200"/>
    <lineage>
        <taxon>Eukaryota</taxon>
        <taxon>Viridiplantae</taxon>
        <taxon>Streptophyta</taxon>
        <taxon>Embryophyta</taxon>
        <taxon>Tracheophyta</taxon>
        <taxon>Spermatophyta</taxon>
        <taxon>Magnoliopsida</taxon>
        <taxon>eudicotyledons</taxon>
        <taxon>Gunneridae</taxon>
        <taxon>Pentapetalae</taxon>
        <taxon>asterids</taxon>
        <taxon>campanulids</taxon>
        <taxon>Apiales</taxon>
        <taxon>Apiaceae</taxon>
        <taxon>Apioideae</taxon>
        <taxon>Scandiceae</taxon>
        <taxon>Daucinae</taxon>
        <taxon>Daucus</taxon>
        <taxon>Daucus sect. Daucus</taxon>
    </lineage>
</organism>
<feature type="compositionally biased region" description="Basic and acidic residues" evidence="1">
    <location>
        <begin position="349"/>
        <end position="377"/>
    </location>
</feature>
<accession>A0A164W8K3</accession>
<feature type="compositionally biased region" description="Polar residues" evidence="1">
    <location>
        <begin position="591"/>
        <end position="603"/>
    </location>
</feature>
<feature type="region of interest" description="Disordered" evidence="1">
    <location>
        <begin position="37"/>
        <end position="62"/>
    </location>
</feature>
<proteinExistence type="predicted"/>
<feature type="region of interest" description="Disordered" evidence="1">
    <location>
        <begin position="102"/>
        <end position="671"/>
    </location>
</feature>
<feature type="domain" description="SET" evidence="2">
    <location>
        <begin position="1960"/>
        <end position="2107"/>
    </location>
</feature>
<evidence type="ECO:0000259" key="2">
    <source>
        <dbReference type="PROSITE" id="PS50280"/>
    </source>
</evidence>
<feature type="compositionally biased region" description="Basic and acidic residues" evidence="1">
    <location>
        <begin position="102"/>
        <end position="116"/>
    </location>
</feature>
<dbReference type="Gene3D" id="2.170.270.10">
    <property type="entry name" value="SET domain"/>
    <property type="match status" value="1"/>
</dbReference>
<evidence type="ECO:0000313" key="3">
    <source>
        <dbReference type="EMBL" id="KZM91436.1"/>
    </source>
</evidence>
<dbReference type="PANTHER" id="PTHR46655:SF1">
    <property type="entry name" value="HISTONE-LYSINE N-METHYLTRANSFERASE ATXR3"/>
    <property type="match status" value="1"/>
</dbReference>